<feature type="repeat" description="NHL" evidence="3">
    <location>
        <begin position="478"/>
        <end position="505"/>
    </location>
</feature>
<evidence type="ECO:0000259" key="5">
    <source>
        <dbReference type="PROSITE" id="PS51127"/>
    </source>
</evidence>
<sequence length="1129" mass="113288">MTLQTALRRISEVSHKIAVMLGGIMLCAASSPLTAQTPTFAFSSAQILPATETSQPTLESMAVDQAGNLFLANSSLGSVVELPAGSNQLAPVNVKGVSNPLGIAVDGAGNLYIANDSVGYGGQSTSSIIRLTPSGAQSTVASGWISPVAIAVDLAGDVYVVEANVNFTGASGVFMVGRGSGTRVQLNFNGLISPSGIAIDPLGNVYVTDSDQGTITELPAYSTTQTTLVTGLSAAWGIATDLAGNLFYNNGNEIDEIPAGSSTPIVAYSVLNSPGYYGPEVVPTEGIAVDMKGDLTFAATDGGNEIYFVATTQRASVNFGSAEICVPGWTSVSACNATQTLWLGTPGAITPGVRFMSGGVPNKDFVANYPGNTCAGSGCPLNVTFSPKYSGSRSAVMQLLDSSGKVQSSTNVYGLGVGPQVVFNSAVQSTVGMGKGLKAIAVDGADNVFVANPAAHNVVEFPAGGGPSKAIGSFLITPVAVAVDAQGNVYIADSDGNQVVKVAPDGTQFHLGNNLANPLAVALDNAGNVYIADADNNRVVKVAPLSGYASIVAGNWTTPQSVTVDSEGNVYAIDGPGVTNPKVWKLTISTGVSTVIGSGFIKPCGLAVDAAGNAYVGDSDINAVVEVPVNGGPQVNLGKGILNPCGVALDAIGNVFVADSGNGRILKITRTQAPTLSFASTHVGATSADSPKSVQIANVGNAPLVAAGGLTNGTNFAQVPYTGSGTDCTEVLWLEPGFNCELSFSFKPTLAGPLASSDLLASNANPDTTLIGLKGTGTDVATTITNVGGSGQTAAYGAGFAAPLRVLVQDSSGAGVANATVSFTGTGVKFASSTVLTNASGYASVMASAAGVGSVTATAKVTGVTKPATFNETGTKVTLKVTATTFAWELNEAFPLTQYLITGLVNGDTVTGTPVLTATAHVGSPVGFYSISASKGTLVIPASYTVVYEPGVLIIDTPAAVTVYSGLYQSSPQGTAFVNPLKSLVVGTLRQPLGGVPITYTSTGMKFSSKTSTTLVSGIASVTATPTAVGSLIATATVTGTKLSTSFTATGTAAAASRTATPLMVSANNVSNTYLAPASTSTYTITGLTDGDDPTVVSGDPSQTTPGAIGLAPGTYSTDITQGSHPSPK</sequence>
<dbReference type="InterPro" id="IPR041286">
    <property type="entry name" value="MBG_2"/>
</dbReference>
<evidence type="ECO:0000313" key="7">
    <source>
        <dbReference type="Proteomes" id="UP000253606"/>
    </source>
</evidence>
<dbReference type="InterPro" id="IPR013783">
    <property type="entry name" value="Ig-like_fold"/>
</dbReference>
<organism evidence="6 7">
    <name type="scientific">Acidisarcina polymorpha</name>
    <dbReference type="NCBI Taxonomy" id="2211140"/>
    <lineage>
        <taxon>Bacteria</taxon>
        <taxon>Pseudomonadati</taxon>
        <taxon>Acidobacteriota</taxon>
        <taxon>Terriglobia</taxon>
        <taxon>Terriglobales</taxon>
        <taxon>Acidobacteriaceae</taxon>
        <taxon>Acidisarcina</taxon>
    </lineage>
</organism>
<feature type="region of interest" description="Disordered" evidence="4">
    <location>
        <begin position="1092"/>
        <end position="1129"/>
    </location>
</feature>
<reference evidence="6 7" key="1">
    <citation type="journal article" date="2018" name="Front. Microbiol.">
        <title>Hydrolytic Capabilities as a Key to Environmental Success: Chitinolytic and Cellulolytic Acidobacteria From Acidic Sub-arctic Soils and Boreal Peatlands.</title>
        <authorList>
            <person name="Belova S.E."/>
            <person name="Ravin N.V."/>
            <person name="Pankratov T.A."/>
            <person name="Rakitin A.L."/>
            <person name="Ivanova A.A."/>
            <person name="Beletsky A.V."/>
            <person name="Mardanov A.V."/>
            <person name="Sinninghe Damste J.S."/>
            <person name="Dedysh S.N."/>
        </authorList>
    </citation>
    <scope>NUCLEOTIDE SEQUENCE [LARGE SCALE GENOMIC DNA]</scope>
    <source>
        <strain evidence="6 7">SBC82</strain>
    </source>
</reference>
<dbReference type="GO" id="GO:0008270">
    <property type="term" value="F:zinc ion binding"/>
    <property type="evidence" value="ECO:0007669"/>
    <property type="project" value="UniProtKB-KW"/>
</dbReference>
<name>A0A2Z5G3D7_9BACT</name>
<evidence type="ECO:0000313" key="6">
    <source>
        <dbReference type="EMBL" id="AXC13622.1"/>
    </source>
</evidence>
<dbReference type="KEGG" id="abas:ACPOL_4347"/>
<evidence type="ECO:0000256" key="2">
    <source>
        <dbReference type="ARBA" id="ARBA00022737"/>
    </source>
</evidence>
<dbReference type="RefSeq" id="WP_114208563.1">
    <property type="nucleotide sequence ID" value="NZ_CP030840.1"/>
</dbReference>
<dbReference type="PROSITE" id="PS51125">
    <property type="entry name" value="NHL"/>
    <property type="match status" value="2"/>
</dbReference>
<dbReference type="Proteomes" id="UP000253606">
    <property type="component" value="Chromosome"/>
</dbReference>
<dbReference type="PANTHER" id="PTHR24104">
    <property type="entry name" value="E3 UBIQUITIN-PROTEIN LIGASE NHLRC1-RELATED"/>
    <property type="match status" value="1"/>
</dbReference>
<evidence type="ECO:0000256" key="4">
    <source>
        <dbReference type="SAM" id="MobiDB-lite"/>
    </source>
</evidence>
<dbReference type="Gene3D" id="2.120.10.30">
    <property type="entry name" value="TolB, C-terminal domain"/>
    <property type="match status" value="2"/>
</dbReference>
<dbReference type="Pfam" id="PF18676">
    <property type="entry name" value="MBG_2"/>
    <property type="match status" value="1"/>
</dbReference>
<accession>A0A2Z5G3D7</accession>
<dbReference type="PANTHER" id="PTHR24104:SF25">
    <property type="entry name" value="PROTEIN LIN-41"/>
    <property type="match status" value="1"/>
</dbReference>
<feature type="compositionally biased region" description="Polar residues" evidence="4">
    <location>
        <begin position="1115"/>
        <end position="1129"/>
    </location>
</feature>
<dbReference type="InterPro" id="IPR050952">
    <property type="entry name" value="TRIM-NHL_E3_ligases"/>
</dbReference>
<evidence type="ECO:0000256" key="3">
    <source>
        <dbReference type="PROSITE-ProRule" id="PRU00504"/>
    </source>
</evidence>
<dbReference type="OrthoDB" id="99527at2"/>
<keyword evidence="2" id="KW-0677">Repeat</keyword>
<evidence type="ECO:0000256" key="1">
    <source>
        <dbReference type="ARBA" id="ARBA00010116"/>
    </source>
</evidence>
<dbReference type="InterPro" id="IPR003344">
    <property type="entry name" value="Big_1_dom"/>
</dbReference>
<dbReference type="AlphaFoldDB" id="A0A2Z5G3D7"/>
<dbReference type="InterPro" id="IPR056822">
    <property type="entry name" value="TEN_NHL"/>
</dbReference>
<feature type="repeat" description="NHL" evidence="3">
    <location>
        <begin position="512"/>
        <end position="545"/>
    </location>
</feature>
<dbReference type="InterPro" id="IPR008964">
    <property type="entry name" value="Invasin/intimin_cell_adhesion"/>
</dbReference>
<dbReference type="PROSITE" id="PS51127">
    <property type="entry name" value="BIG1"/>
    <property type="match status" value="1"/>
</dbReference>
<dbReference type="Gene3D" id="2.60.40.10">
    <property type="entry name" value="Immunoglobulins"/>
    <property type="match status" value="1"/>
</dbReference>
<gene>
    <name evidence="6" type="ORF">ACPOL_4347</name>
</gene>
<dbReference type="CDD" id="cd05819">
    <property type="entry name" value="NHL"/>
    <property type="match status" value="1"/>
</dbReference>
<keyword evidence="7" id="KW-1185">Reference proteome</keyword>
<dbReference type="InterPro" id="IPR011042">
    <property type="entry name" value="6-blade_b-propeller_TolB-like"/>
</dbReference>
<protein>
    <recommendedName>
        <fullName evidence="5">Big-1 domain-containing protein</fullName>
    </recommendedName>
</protein>
<dbReference type="SUPFAM" id="SSF63829">
    <property type="entry name" value="Calcium-dependent phosphotriesterase"/>
    <property type="match status" value="2"/>
</dbReference>
<proteinExistence type="inferred from homology"/>
<dbReference type="Pfam" id="PF25021">
    <property type="entry name" value="TEN_NHL"/>
    <property type="match status" value="1"/>
</dbReference>
<comment type="similarity">
    <text evidence="1">Belongs to the intimin/invasin family.</text>
</comment>
<dbReference type="Gene3D" id="2.40.10.500">
    <property type="match status" value="1"/>
</dbReference>
<dbReference type="SUPFAM" id="SSF49373">
    <property type="entry name" value="Invasin/intimin cell-adhesion fragments"/>
    <property type="match status" value="1"/>
</dbReference>
<feature type="domain" description="Big-1" evidence="5">
    <location>
        <begin position="777"/>
        <end position="871"/>
    </location>
</feature>
<dbReference type="EMBL" id="CP030840">
    <property type="protein sequence ID" value="AXC13622.1"/>
    <property type="molecule type" value="Genomic_DNA"/>
</dbReference>
<dbReference type="InterPro" id="IPR001258">
    <property type="entry name" value="NHL_repeat"/>
</dbReference>